<comment type="subcellular location">
    <subcellularLocation>
        <location evidence="1">Cell membrane</location>
        <topology evidence="1">Multi-pass membrane protein</topology>
    </subcellularLocation>
</comment>
<feature type="transmembrane region" description="Helical" evidence="8">
    <location>
        <begin position="69"/>
        <end position="94"/>
    </location>
</feature>
<evidence type="ECO:0000256" key="2">
    <source>
        <dbReference type="ARBA" id="ARBA00007935"/>
    </source>
</evidence>
<keyword evidence="4" id="KW-1003">Cell membrane</keyword>
<evidence type="ECO:0000256" key="5">
    <source>
        <dbReference type="ARBA" id="ARBA00022692"/>
    </source>
</evidence>
<dbReference type="Proteomes" id="UP001597108">
    <property type="component" value="Unassembled WGS sequence"/>
</dbReference>
<keyword evidence="7 8" id="KW-0472">Membrane</keyword>
<proteinExistence type="inferred from homology"/>
<organism evidence="9 10">
    <name type="scientific">Tropicimonas aquimaris</name>
    <dbReference type="NCBI Taxonomy" id="914152"/>
    <lineage>
        <taxon>Bacteria</taxon>
        <taxon>Pseudomonadati</taxon>
        <taxon>Pseudomonadota</taxon>
        <taxon>Alphaproteobacteria</taxon>
        <taxon>Rhodobacterales</taxon>
        <taxon>Roseobacteraceae</taxon>
        <taxon>Tropicimonas</taxon>
    </lineage>
</organism>
<evidence type="ECO:0000256" key="1">
    <source>
        <dbReference type="ARBA" id="ARBA00004651"/>
    </source>
</evidence>
<evidence type="ECO:0000256" key="6">
    <source>
        <dbReference type="ARBA" id="ARBA00022989"/>
    </source>
</evidence>
<evidence type="ECO:0000313" key="10">
    <source>
        <dbReference type="Proteomes" id="UP001597108"/>
    </source>
</evidence>
<comment type="similarity">
    <text evidence="2">Belongs to the binding-protein-dependent transport system permease family. FecCD subfamily.</text>
</comment>
<keyword evidence="3" id="KW-0813">Transport</keyword>
<comment type="caution">
    <text evidence="9">The sequence shown here is derived from an EMBL/GenBank/DDBJ whole genome shotgun (WGS) entry which is preliminary data.</text>
</comment>
<keyword evidence="5 8" id="KW-0812">Transmembrane</keyword>
<protein>
    <submittedName>
        <fullName evidence="9">Iron chelate uptake ABC transporter family permease subunit</fullName>
    </submittedName>
</protein>
<evidence type="ECO:0000313" key="9">
    <source>
        <dbReference type="EMBL" id="MFD0982722.1"/>
    </source>
</evidence>
<evidence type="ECO:0000256" key="7">
    <source>
        <dbReference type="ARBA" id="ARBA00023136"/>
    </source>
</evidence>
<evidence type="ECO:0000256" key="8">
    <source>
        <dbReference type="SAM" id="Phobius"/>
    </source>
</evidence>
<dbReference type="RefSeq" id="WP_386079100.1">
    <property type="nucleotide sequence ID" value="NZ_JBHTJT010000060.1"/>
</dbReference>
<evidence type="ECO:0000256" key="3">
    <source>
        <dbReference type="ARBA" id="ARBA00022448"/>
    </source>
</evidence>
<sequence>MPERRLMLLAALLTAASAFFLFWELKGPVGFVLELRAIKLAALLVVGVALGTSTAVFQTITGNRILTPAIMGFDALFLLIQTVLVFLLGGIGYATHPGGGSSCWRRW</sequence>
<keyword evidence="10" id="KW-1185">Reference proteome</keyword>
<dbReference type="InterPro" id="IPR000522">
    <property type="entry name" value="ABC_transptr_permease_BtuC"/>
</dbReference>
<name>A0ABW3IX09_9RHOB</name>
<feature type="transmembrane region" description="Helical" evidence="8">
    <location>
        <begin position="37"/>
        <end position="57"/>
    </location>
</feature>
<dbReference type="SUPFAM" id="SSF81345">
    <property type="entry name" value="ABC transporter involved in vitamin B12 uptake, BtuC"/>
    <property type="match status" value="1"/>
</dbReference>
<dbReference type="EMBL" id="JBHTJT010000060">
    <property type="protein sequence ID" value="MFD0982722.1"/>
    <property type="molecule type" value="Genomic_DNA"/>
</dbReference>
<dbReference type="Gene3D" id="1.10.3470.10">
    <property type="entry name" value="ABC transporter involved in vitamin B12 uptake, BtuC"/>
    <property type="match status" value="1"/>
</dbReference>
<dbReference type="InterPro" id="IPR037294">
    <property type="entry name" value="ABC_BtuC-like"/>
</dbReference>
<gene>
    <name evidence="9" type="ORF">ACFQ2S_24100</name>
</gene>
<accession>A0ABW3IX09</accession>
<evidence type="ECO:0000256" key="4">
    <source>
        <dbReference type="ARBA" id="ARBA00022475"/>
    </source>
</evidence>
<keyword evidence="6 8" id="KW-1133">Transmembrane helix</keyword>
<reference evidence="10" key="1">
    <citation type="journal article" date="2019" name="Int. J. Syst. Evol. Microbiol.">
        <title>The Global Catalogue of Microorganisms (GCM) 10K type strain sequencing project: providing services to taxonomists for standard genome sequencing and annotation.</title>
        <authorList>
            <consortium name="The Broad Institute Genomics Platform"/>
            <consortium name="The Broad Institute Genome Sequencing Center for Infectious Disease"/>
            <person name="Wu L."/>
            <person name="Ma J."/>
        </authorList>
    </citation>
    <scope>NUCLEOTIDE SEQUENCE [LARGE SCALE GENOMIC DNA]</scope>
    <source>
        <strain evidence="10">CCUG 60524</strain>
    </source>
</reference>
<dbReference type="Pfam" id="PF01032">
    <property type="entry name" value="FecCD"/>
    <property type="match status" value="1"/>
</dbReference>